<sequence length="244" mass="26159">MRKLLPALLLVISSNSFAWDTTNFKDEALSPFTTSARNALMVGTGLTLSVLLLEDSIVDYTQNEVANDKPLGSLSKFGDLSGQLLPNAIYALGQSLAGVNGDPEGYRRAIGMLKASAYASGVTTALKYTIREPRPINGHKDKNSFPSGHTTTAFAFSGYVLGEHGWAWGTPALALSTFVGISRINDNRHFLHDVLAGATIGLSYGLGIAKLDKPKKDNGEKERGLTIVPIFDWNTKGLALVGEF</sequence>
<dbReference type="PANTHER" id="PTHR14969">
    <property type="entry name" value="SPHINGOSINE-1-PHOSPHATE PHOSPHOHYDROLASE"/>
    <property type="match status" value="1"/>
</dbReference>
<dbReference type="Pfam" id="PF01569">
    <property type="entry name" value="PAP2"/>
    <property type="match status" value="1"/>
</dbReference>
<evidence type="ECO:0000313" key="2">
    <source>
        <dbReference type="Proteomes" id="UP000235584"/>
    </source>
</evidence>
<dbReference type="AlphaFoldDB" id="A0A2K9NU53"/>
<reference evidence="1 2" key="1">
    <citation type="submission" date="2018-01" db="EMBL/GenBank/DDBJ databases">
        <title>Complete genome sequence of Bacteriovorax stolpii DSM12778.</title>
        <authorList>
            <person name="Tang B."/>
            <person name="Chang J."/>
        </authorList>
    </citation>
    <scope>NUCLEOTIDE SEQUENCE [LARGE SCALE GENOMIC DNA]</scope>
    <source>
        <strain evidence="1 2">DSM 12778</strain>
    </source>
</reference>
<organism evidence="1 2">
    <name type="scientific">Bacteriovorax stolpii</name>
    <name type="common">Bdellovibrio stolpii</name>
    <dbReference type="NCBI Taxonomy" id="960"/>
    <lineage>
        <taxon>Bacteria</taxon>
        <taxon>Pseudomonadati</taxon>
        <taxon>Bdellovibrionota</taxon>
        <taxon>Bacteriovoracia</taxon>
        <taxon>Bacteriovoracales</taxon>
        <taxon>Bacteriovoracaceae</taxon>
        <taxon>Bacteriovorax</taxon>
    </lineage>
</organism>
<keyword evidence="2" id="KW-1185">Reference proteome</keyword>
<dbReference type="PANTHER" id="PTHR14969:SF13">
    <property type="entry name" value="AT30094P"/>
    <property type="match status" value="1"/>
</dbReference>
<dbReference type="CDD" id="cd03394">
    <property type="entry name" value="PAP2_like_5"/>
    <property type="match status" value="1"/>
</dbReference>
<dbReference type="Gene3D" id="1.20.144.10">
    <property type="entry name" value="Phosphatidic acid phosphatase type 2/haloperoxidase"/>
    <property type="match status" value="1"/>
</dbReference>
<gene>
    <name evidence="1" type="ORF">C0V70_13240</name>
</gene>
<dbReference type="InterPro" id="IPR000326">
    <property type="entry name" value="PAP2/HPO"/>
</dbReference>
<dbReference type="RefSeq" id="WP_102244340.1">
    <property type="nucleotide sequence ID" value="NZ_CP025704.1"/>
</dbReference>
<dbReference type="EMBL" id="CP025704">
    <property type="protein sequence ID" value="AUN99049.1"/>
    <property type="molecule type" value="Genomic_DNA"/>
</dbReference>
<proteinExistence type="predicted"/>
<evidence type="ECO:0000313" key="1">
    <source>
        <dbReference type="EMBL" id="AUN99049.1"/>
    </source>
</evidence>
<dbReference type="InterPro" id="IPR036938">
    <property type="entry name" value="PAP2/HPO_sf"/>
</dbReference>
<name>A0A2K9NU53_BACTC</name>
<dbReference type="SMART" id="SM00014">
    <property type="entry name" value="acidPPc"/>
    <property type="match status" value="1"/>
</dbReference>
<dbReference type="OrthoDB" id="5295304at2"/>
<dbReference type="KEGG" id="bsto:C0V70_13240"/>
<dbReference type="SUPFAM" id="SSF48317">
    <property type="entry name" value="Acid phosphatase/Vanadium-dependent haloperoxidase"/>
    <property type="match status" value="1"/>
</dbReference>
<protein>
    <submittedName>
        <fullName evidence="1">Uncharacterized protein</fullName>
    </submittedName>
</protein>
<dbReference type="Proteomes" id="UP000235584">
    <property type="component" value="Chromosome"/>
</dbReference>
<accession>A0A2K9NU53</accession>